<dbReference type="AlphaFoldDB" id="A0AA35WND8"/>
<evidence type="ECO:0000313" key="12">
    <source>
        <dbReference type="Proteomes" id="UP001174909"/>
    </source>
</evidence>
<organism evidence="11 12">
    <name type="scientific">Geodia barretti</name>
    <name type="common">Barrett's horny sponge</name>
    <dbReference type="NCBI Taxonomy" id="519541"/>
    <lineage>
        <taxon>Eukaryota</taxon>
        <taxon>Metazoa</taxon>
        <taxon>Porifera</taxon>
        <taxon>Demospongiae</taxon>
        <taxon>Heteroscleromorpha</taxon>
        <taxon>Tetractinellida</taxon>
        <taxon>Astrophorina</taxon>
        <taxon>Geodiidae</taxon>
        <taxon>Geodia</taxon>
    </lineage>
</organism>
<comment type="caution">
    <text evidence="11">The sequence shown here is derived from an EMBL/GenBank/DDBJ whole genome shotgun (WGS) entry which is preliminary data.</text>
</comment>
<keyword evidence="7" id="KW-0325">Glycoprotein</keyword>
<gene>
    <name evidence="11" type="ORF">GBAR_LOCUS12404</name>
</gene>
<evidence type="ECO:0000259" key="10">
    <source>
        <dbReference type="PROSITE" id="PS50259"/>
    </source>
</evidence>
<evidence type="ECO:0000256" key="3">
    <source>
        <dbReference type="ARBA" id="ARBA00022989"/>
    </source>
</evidence>
<keyword evidence="5 9" id="KW-0472">Membrane</keyword>
<evidence type="ECO:0000256" key="6">
    <source>
        <dbReference type="ARBA" id="ARBA00023170"/>
    </source>
</evidence>
<dbReference type="PANTHER" id="PTHR10519">
    <property type="entry name" value="GABA-B RECEPTOR"/>
    <property type="match status" value="1"/>
</dbReference>
<dbReference type="GO" id="GO:0007214">
    <property type="term" value="P:gamma-aminobutyric acid signaling pathway"/>
    <property type="evidence" value="ECO:0007669"/>
    <property type="project" value="TreeGrafter"/>
</dbReference>
<evidence type="ECO:0000256" key="8">
    <source>
        <dbReference type="ARBA" id="ARBA00023224"/>
    </source>
</evidence>
<accession>A0AA35WND8</accession>
<keyword evidence="3 9" id="KW-1133">Transmembrane helix</keyword>
<keyword evidence="4" id="KW-0297">G-protein coupled receptor</keyword>
<reference evidence="11" key="1">
    <citation type="submission" date="2023-03" db="EMBL/GenBank/DDBJ databases">
        <authorList>
            <person name="Steffen K."/>
            <person name="Cardenas P."/>
        </authorList>
    </citation>
    <scope>NUCLEOTIDE SEQUENCE</scope>
</reference>
<protein>
    <recommendedName>
        <fullName evidence="10">G-protein coupled receptors family 3 profile domain-containing protein</fullName>
    </recommendedName>
</protein>
<evidence type="ECO:0000256" key="7">
    <source>
        <dbReference type="ARBA" id="ARBA00023180"/>
    </source>
</evidence>
<feature type="transmembrane region" description="Helical" evidence="9">
    <location>
        <begin position="89"/>
        <end position="107"/>
    </location>
</feature>
<dbReference type="GO" id="GO:0038039">
    <property type="term" value="C:G protein-coupled receptor heterodimeric complex"/>
    <property type="evidence" value="ECO:0007669"/>
    <property type="project" value="TreeGrafter"/>
</dbReference>
<proteinExistence type="predicted"/>
<dbReference type="PROSITE" id="PS50259">
    <property type="entry name" value="G_PROTEIN_RECEP_F3_4"/>
    <property type="match status" value="1"/>
</dbReference>
<keyword evidence="6" id="KW-0675">Receptor</keyword>
<keyword evidence="8" id="KW-0807">Transducer</keyword>
<dbReference type="Pfam" id="PF00003">
    <property type="entry name" value="7tm_3"/>
    <property type="match status" value="1"/>
</dbReference>
<dbReference type="InterPro" id="IPR017978">
    <property type="entry name" value="GPCR_3_C"/>
</dbReference>
<feature type="transmembrane region" description="Helical" evidence="9">
    <location>
        <begin position="17"/>
        <end position="38"/>
    </location>
</feature>
<evidence type="ECO:0000256" key="4">
    <source>
        <dbReference type="ARBA" id="ARBA00023040"/>
    </source>
</evidence>
<keyword evidence="2 9" id="KW-0812">Transmembrane</keyword>
<dbReference type="EMBL" id="CASHTH010001847">
    <property type="protein sequence ID" value="CAI8020800.1"/>
    <property type="molecule type" value="Genomic_DNA"/>
</dbReference>
<dbReference type="InterPro" id="IPR002455">
    <property type="entry name" value="GPCR3_GABA-B"/>
</dbReference>
<dbReference type="PANTHER" id="PTHR10519:SF20">
    <property type="entry name" value="G-PROTEIN COUPLED RECEPTOR 156-RELATED"/>
    <property type="match status" value="1"/>
</dbReference>
<dbReference type="Proteomes" id="UP001174909">
    <property type="component" value="Unassembled WGS sequence"/>
</dbReference>
<sequence length="170" mass="19658">EKPPYYEVIQHCHSNHFVVWIGITITYTAILIGFLAFVSYKTRKIRRKDFKNTKKINVLLSVVVISMAVLLPLWWVFRSVGNTVMSRVVIVSLYLIIPMSCQVCLFCPKTLPPLMRSVSQCLCKKRHVNRERRKSRERILFLQKPDPSQLSLTLSHQSTLTTIDSSLLVP</sequence>
<comment type="subcellular location">
    <subcellularLocation>
        <location evidence="1">Membrane</location>
        <topology evidence="1">Multi-pass membrane protein</topology>
    </subcellularLocation>
</comment>
<evidence type="ECO:0000256" key="1">
    <source>
        <dbReference type="ARBA" id="ARBA00004141"/>
    </source>
</evidence>
<feature type="domain" description="G-protein coupled receptors family 3 profile" evidence="10">
    <location>
        <begin position="1"/>
        <end position="116"/>
    </location>
</feature>
<evidence type="ECO:0000313" key="11">
    <source>
        <dbReference type="EMBL" id="CAI8020800.1"/>
    </source>
</evidence>
<evidence type="ECO:0000256" key="5">
    <source>
        <dbReference type="ARBA" id="ARBA00023136"/>
    </source>
</evidence>
<keyword evidence="12" id="KW-1185">Reference proteome</keyword>
<feature type="non-terminal residue" evidence="11">
    <location>
        <position position="1"/>
    </location>
</feature>
<evidence type="ECO:0000256" key="2">
    <source>
        <dbReference type="ARBA" id="ARBA00022692"/>
    </source>
</evidence>
<evidence type="ECO:0000256" key="9">
    <source>
        <dbReference type="SAM" id="Phobius"/>
    </source>
</evidence>
<dbReference type="GO" id="GO:0004965">
    <property type="term" value="F:G protein-coupled GABA receptor activity"/>
    <property type="evidence" value="ECO:0007669"/>
    <property type="project" value="InterPro"/>
</dbReference>
<feature type="transmembrane region" description="Helical" evidence="9">
    <location>
        <begin position="58"/>
        <end position="77"/>
    </location>
</feature>
<name>A0AA35WND8_GEOBA</name>